<organism evidence="9 10">
    <name type="scientific">Alkalihalophilus lindianensis</name>
    <dbReference type="NCBI Taxonomy" id="1630542"/>
    <lineage>
        <taxon>Bacteria</taxon>
        <taxon>Bacillati</taxon>
        <taxon>Bacillota</taxon>
        <taxon>Bacilli</taxon>
        <taxon>Bacillales</taxon>
        <taxon>Bacillaceae</taxon>
        <taxon>Alkalihalophilus</taxon>
    </lineage>
</organism>
<protein>
    <submittedName>
        <fullName evidence="9">MFS transporter</fullName>
    </submittedName>
</protein>
<evidence type="ECO:0000256" key="2">
    <source>
        <dbReference type="ARBA" id="ARBA00022448"/>
    </source>
</evidence>
<dbReference type="PANTHER" id="PTHR43266:SF2">
    <property type="entry name" value="MAJOR FACILITATOR SUPERFAMILY (MFS) PROFILE DOMAIN-CONTAINING PROTEIN"/>
    <property type="match status" value="1"/>
</dbReference>
<feature type="transmembrane region" description="Helical" evidence="7">
    <location>
        <begin position="310"/>
        <end position="334"/>
    </location>
</feature>
<feature type="transmembrane region" description="Helical" evidence="7">
    <location>
        <begin position="220"/>
        <end position="243"/>
    </location>
</feature>
<feature type="transmembrane region" description="Helical" evidence="7">
    <location>
        <begin position="354"/>
        <end position="375"/>
    </location>
</feature>
<feature type="transmembrane region" description="Helical" evidence="7">
    <location>
        <begin position="82"/>
        <end position="108"/>
    </location>
</feature>
<name>A0ABU3X539_9BACI</name>
<dbReference type="InterPro" id="IPR020846">
    <property type="entry name" value="MFS_dom"/>
</dbReference>
<comment type="caution">
    <text evidence="9">The sequence shown here is derived from an EMBL/GenBank/DDBJ whole genome shotgun (WGS) entry which is preliminary data.</text>
</comment>
<proteinExistence type="predicted"/>
<evidence type="ECO:0000259" key="8">
    <source>
        <dbReference type="PROSITE" id="PS50850"/>
    </source>
</evidence>
<sequence length="413" mass="45831">MTAHSLLSNKVFMRVFTSYSLSMLGIYFDRVAIFLLFAYVWQERPLMLALIAVAIALPQTLISQFTGVFIENKNKIKIMLLADVSTALLTFSLLFISNTWFFLVILSLRSTIATIHFPAEQAIIKQIVPESLVMRAVSLNGLSAQTSRIIGPVVGATLAALYSPLLCIFINGVTLILSSLLLLSVLQEGKTTSSSKTKKKNSFWGDWREGWRIILKTRTLLFCFFYSFLGFFAVQMVDVQFPILFRMLAPDRPEIMGWIMSFVGIGSVLIIVFLSRYKQLPYPTYLLIISFLCLGIVLLSAGFLTTEFHLSGPLLMAIVLGFGAGLQMIVAQYVIQTETNGETIARVSSLYNSIISLSILIAPLVGAFLVEILSIHPVLRASGIFLFCIGAVTFLTQKIAHHKEPPALMKQSS</sequence>
<comment type="subcellular location">
    <subcellularLocation>
        <location evidence="1">Cell membrane</location>
        <topology evidence="1">Multi-pass membrane protein</topology>
    </subcellularLocation>
</comment>
<keyword evidence="4 7" id="KW-0812">Transmembrane</keyword>
<feature type="transmembrane region" description="Helical" evidence="7">
    <location>
        <begin position="381"/>
        <end position="400"/>
    </location>
</feature>
<reference evidence="9 10" key="1">
    <citation type="submission" date="2023-10" db="EMBL/GenBank/DDBJ databases">
        <title>Screening of Alkalihalobacillus lindianensis BZ-TG-R113 and Its Alleviation of Salt Stress on Rapeseed Growth.</title>
        <authorList>
            <person name="Zhao B."/>
            <person name="Guo T."/>
        </authorList>
    </citation>
    <scope>NUCLEOTIDE SEQUENCE [LARGE SCALE GENOMIC DNA]</scope>
    <source>
        <strain evidence="9 10">BZ-TG-R113</strain>
    </source>
</reference>
<keyword evidence="3" id="KW-1003">Cell membrane</keyword>
<keyword evidence="6 7" id="KW-0472">Membrane</keyword>
<feature type="transmembrane region" description="Helical" evidence="7">
    <location>
        <begin position="47"/>
        <end position="70"/>
    </location>
</feature>
<gene>
    <name evidence="9" type="ORF">RYX56_01290</name>
</gene>
<evidence type="ECO:0000256" key="1">
    <source>
        <dbReference type="ARBA" id="ARBA00004651"/>
    </source>
</evidence>
<feature type="transmembrane region" description="Helical" evidence="7">
    <location>
        <begin position="255"/>
        <end position="274"/>
    </location>
</feature>
<dbReference type="SUPFAM" id="SSF103473">
    <property type="entry name" value="MFS general substrate transporter"/>
    <property type="match status" value="1"/>
</dbReference>
<feature type="domain" description="Major facilitator superfamily (MFS) profile" evidence="8">
    <location>
        <begin position="219"/>
        <end position="413"/>
    </location>
</feature>
<evidence type="ECO:0000256" key="4">
    <source>
        <dbReference type="ARBA" id="ARBA00022692"/>
    </source>
</evidence>
<accession>A0ABU3X539</accession>
<dbReference type="Pfam" id="PF05977">
    <property type="entry name" value="MFS_3"/>
    <property type="match status" value="1"/>
</dbReference>
<evidence type="ECO:0000256" key="5">
    <source>
        <dbReference type="ARBA" id="ARBA00022989"/>
    </source>
</evidence>
<evidence type="ECO:0000313" key="9">
    <source>
        <dbReference type="EMBL" id="MDV2683001.1"/>
    </source>
</evidence>
<feature type="transmembrane region" description="Helical" evidence="7">
    <location>
        <begin position="21"/>
        <end position="41"/>
    </location>
</feature>
<evidence type="ECO:0000313" key="10">
    <source>
        <dbReference type="Proteomes" id="UP001287282"/>
    </source>
</evidence>
<keyword evidence="2" id="KW-0813">Transport</keyword>
<feature type="transmembrane region" description="Helical" evidence="7">
    <location>
        <begin position="286"/>
        <end position="304"/>
    </location>
</feature>
<keyword evidence="5 7" id="KW-1133">Transmembrane helix</keyword>
<dbReference type="CDD" id="cd06173">
    <property type="entry name" value="MFS_MefA_like"/>
    <property type="match status" value="1"/>
</dbReference>
<keyword evidence="10" id="KW-1185">Reference proteome</keyword>
<feature type="transmembrane region" description="Helical" evidence="7">
    <location>
        <begin position="161"/>
        <end position="186"/>
    </location>
</feature>
<dbReference type="PRINTS" id="PR01988">
    <property type="entry name" value="EXPORTERBACE"/>
</dbReference>
<evidence type="ECO:0000256" key="7">
    <source>
        <dbReference type="SAM" id="Phobius"/>
    </source>
</evidence>
<dbReference type="Proteomes" id="UP001287282">
    <property type="component" value="Unassembled WGS sequence"/>
</dbReference>
<dbReference type="PROSITE" id="PS50850">
    <property type="entry name" value="MFS"/>
    <property type="match status" value="1"/>
</dbReference>
<evidence type="ECO:0000256" key="6">
    <source>
        <dbReference type="ARBA" id="ARBA00023136"/>
    </source>
</evidence>
<dbReference type="EMBL" id="JAWJBA010000001">
    <property type="protein sequence ID" value="MDV2683001.1"/>
    <property type="molecule type" value="Genomic_DNA"/>
</dbReference>
<dbReference type="RefSeq" id="WP_317120330.1">
    <property type="nucleotide sequence ID" value="NZ_JAWJBA010000001.1"/>
</dbReference>
<dbReference type="InterPro" id="IPR010290">
    <property type="entry name" value="TM_effector"/>
</dbReference>
<dbReference type="InterPro" id="IPR022324">
    <property type="entry name" value="Bacilysin_exporter_BacE_put"/>
</dbReference>
<dbReference type="PANTHER" id="PTHR43266">
    <property type="entry name" value="MACROLIDE-EFFLUX PROTEIN"/>
    <property type="match status" value="1"/>
</dbReference>
<dbReference type="Gene3D" id="1.20.1250.20">
    <property type="entry name" value="MFS general substrate transporter like domains"/>
    <property type="match status" value="1"/>
</dbReference>
<evidence type="ECO:0000256" key="3">
    <source>
        <dbReference type="ARBA" id="ARBA00022475"/>
    </source>
</evidence>
<dbReference type="InterPro" id="IPR036259">
    <property type="entry name" value="MFS_trans_sf"/>
</dbReference>